<dbReference type="EMBL" id="JAFELM010000043">
    <property type="protein sequence ID" value="MBM6619588.1"/>
    <property type="molecule type" value="Genomic_DNA"/>
</dbReference>
<feature type="transmembrane region" description="Helical" evidence="1">
    <location>
        <begin position="32"/>
        <end position="49"/>
    </location>
</feature>
<reference evidence="2 3" key="1">
    <citation type="submission" date="2021-02" db="EMBL/GenBank/DDBJ databases">
        <title>Bacillus sp. RD4P76, an endophyte from a halophyte.</title>
        <authorList>
            <person name="Sun J.-Q."/>
        </authorList>
    </citation>
    <scope>NUCLEOTIDE SEQUENCE [LARGE SCALE GENOMIC DNA]</scope>
    <source>
        <strain evidence="2 3">RD4P76</strain>
    </source>
</reference>
<comment type="caution">
    <text evidence="2">The sequence shown here is derived from an EMBL/GenBank/DDBJ whole genome shotgun (WGS) entry which is preliminary data.</text>
</comment>
<keyword evidence="1" id="KW-0812">Transmembrane</keyword>
<accession>A0ABS2DPH4</accession>
<evidence type="ECO:0000256" key="1">
    <source>
        <dbReference type="SAM" id="Phobius"/>
    </source>
</evidence>
<dbReference type="Proteomes" id="UP001518925">
    <property type="component" value="Unassembled WGS sequence"/>
</dbReference>
<evidence type="ECO:0000313" key="2">
    <source>
        <dbReference type="EMBL" id="MBM6619588.1"/>
    </source>
</evidence>
<gene>
    <name evidence="2" type="ORF">JR050_18150</name>
</gene>
<organism evidence="2 3">
    <name type="scientific">Bacillus suaedaesalsae</name>
    <dbReference type="NCBI Taxonomy" id="2810349"/>
    <lineage>
        <taxon>Bacteria</taxon>
        <taxon>Bacillati</taxon>
        <taxon>Bacillota</taxon>
        <taxon>Bacilli</taxon>
        <taxon>Bacillales</taxon>
        <taxon>Bacillaceae</taxon>
        <taxon>Bacillus</taxon>
    </lineage>
</organism>
<keyword evidence="1" id="KW-0472">Membrane</keyword>
<keyword evidence="1" id="KW-1133">Transmembrane helix</keyword>
<feature type="transmembrane region" description="Helical" evidence="1">
    <location>
        <begin position="7"/>
        <end position="26"/>
    </location>
</feature>
<name>A0ABS2DPH4_9BACI</name>
<protein>
    <submittedName>
        <fullName evidence="2">Uncharacterized protein</fullName>
    </submittedName>
</protein>
<evidence type="ECO:0000313" key="3">
    <source>
        <dbReference type="Proteomes" id="UP001518925"/>
    </source>
</evidence>
<keyword evidence="3" id="KW-1185">Reference proteome</keyword>
<sequence>MHWKKYLILLPPFLFIGILSIILLPVGEKHNSLLLALLFWVVYYLWIHFEKDNKN</sequence>
<dbReference type="RefSeq" id="WP_204205061.1">
    <property type="nucleotide sequence ID" value="NZ_JAFELM010000043.1"/>
</dbReference>
<proteinExistence type="predicted"/>